<feature type="transmembrane region" description="Helical" evidence="9">
    <location>
        <begin position="305"/>
        <end position="336"/>
    </location>
</feature>
<dbReference type="PANTHER" id="PTHR21716">
    <property type="entry name" value="TRANSMEMBRANE PROTEIN"/>
    <property type="match status" value="1"/>
</dbReference>
<evidence type="ECO:0000256" key="3">
    <source>
        <dbReference type="ARBA" id="ARBA00022448"/>
    </source>
</evidence>
<dbReference type="RefSeq" id="WP_130333633.1">
    <property type="nucleotide sequence ID" value="NZ_SHLD01000001.1"/>
</dbReference>
<evidence type="ECO:0000256" key="4">
    <source>
        <dbReference type="ARBA" id="ARBA00022475"/>
    </source>
</evidence>
<dbReference type="EMBL" id="SHLD01000001">
    <property type="protein sequence ID" value="RZU74397.1"/>
    <property type="molecule type" value="Genomic_DNA"/>
</dbReference>
<name>A0A4Q8B9H8_9ACTN</name>
<evidence type="ECO:0000256" key="9">
    <source>
        <dbReference type="SAM" id="Phobius"/>
    </source>
</evidence>
<dbReference type="InterPro" id="IPR002549">
    <property type="entry name" value="AI-2E-like"/>
</dbReference>
<dbReference type="GO" id="GO:0055085">
    <property type="term" value="P:transmembrane transport"/>
    <property type="evidence" value="ECO:0007669"/>
    <property type="project" value="TreeGrafter"/>
</dbReference>
<dbReference type="Proteomes" id="UP000294114">
    <property type="component" value="Unassembled WGS sequence"/>
</dbReference>
<dbReference type="PANTHER" id="PTHR21716:SF53">
    <property type="entry name" value="PERMEASE PERM-RELATED"/>
    <property type="match status" value="1"/>
</dbReference>
<comment type="subcellular location">
    <subcellularLocation>
        <location evidence="1">Cell membrane</location>
        <topology evidence="1">Multi-pass membrane protein</topology>
    </subcellularLocation>
</comment>
<dbReference type="AlphaFoldDB" id="A0A4Q8B9H8"/>
<evidence type="ECO:0000256" key="7">
    <source>
        <dbReference type="ARBA" id="ARBA00023136"/>
    </source>
</evidence>
<keyword evidence="6 9" id="KW-1133">Transmembrane helix</keyword>
<organism evidence="10 11">
    <name type="scientific">Micromonospora kangleipakensis</name>
    <dbReference type="NCBI Taxonomy" id="1077942"/>
    <lineage>
        <taxon>Bacteria</taxon>
        <taxon>Bacillati</taxon>
        <taxon>Actinomycetota</taxon>
        <taxon>Actinomycetes</taxon>
        <taxon>Micromonosporales</taxon>
        <taxon>Micromonosporaceae</taxon>
        <taxon>Micromonospora</taxon>
    </lineage>
</organism>
<comment type="caution">
    <text evidence="10">The sequence shown here is derived from an EMBL/GenBank/DDBJ whole genome shotgun (WGS) entry which is preliminary data.</text>
</comment>
<evidence type="ECO:0000256" key="2">
    <source>
        <dbReference type="ARBA" id="ARBA00009773"/>
    </source>
</evidence>
<keyword evidence="5 9" id="KW-0812">Transmembrane</keyword>
<evidence type="ECO:0000313" key="10">
    <source>
        <dbReference type="EMBL" id="RZU74397.1"/>
    </source>
</evidence>
<keyword evidence="4" id="KW-1003">Cell membrane</keyword>
<proteinExistence type="inferred from homology"/>
<accession>A0A4Q8B9H8</accession>
<feature type="transmembrane region" description="Helical" evidence="9">
    <location>
        <begin position="234"/>
        <end position="258"/>
    </location>
</feature>
<keyword evidence="3" id="KW-0813">Transport</keyword>
<dbReference type="GO" id="GO:0005886">
    <property type="term" value="C:plasma membrane"/>
    <property type="evidence" value="ECO:0007669"/>
    <property type="project" value="UniProtKB-SubCell"/>
</dbReference>
<sequence>MSDADDRSTARRALIVIGLVLATLAGLALVWETRRVLIWVVVAAFFAVALNPLVDRVQQRFARRRAPATLVVFLASFVALAALGVLIVVPLLDELARFADRAPDLVRETRAGRGPIGELLERFHLRRYAEAHVDQFQRFGGQLGRSTVGLVRGTVQGVAGVLTVVVLAYLMVVQAPRITAGTLALAGGARAERLRRIGRESARTITGYLSGNLLISLICGLATFVVLALTGVPFAAVIALLVAIADLIPLVGATLGAIVAGGAGFLHSPTAGVVVLVFFVVYQQVENHLLQPVIMSHAVRLNPLTVLVSVLLAAELGGLLGALLAIPAAGIARVLFREFVPANRQAGSVPAEAGPGDRTGGPAPSERPRSGRPGPAGGRRPGRPRDGRQPAPGDQDRPPGGD</sequence>
<dbReference type="Pfam" id="PF01594">
    <property type="entry name" value="AI-2E_transport"/>
    <property type="match status" value="1"/>
</dbReference>
<feature type="transmembrane region" description="Helical" evidence="9">
    <location>
        <begin position="153"/>
        <end position="172"/>
    </location>
</feature>
<feature type="transmembrane region" description="Helical" evidence="9">
    <location>
        <begin position="205"/>
        <end position="228"/>
    </location>
</feature>
<evidence type="ECO:0000256" key="5">
    <source>
        <dbReference type="ARBA" id="ARBA00022692"/>
    </source>
</evidence>
<evidence type="ECO:0000256" key="1">
    <source>
        <dbReference type="ARBA" id="ARBA00004651"/>
    </source>
</evidence>
<feature type="transmembrane region" description="Helical" evidence="9">
    <location>
        <begin position="12"/>
        <end position="30"/>
    </location>
</feature>
<feature type="transmembrane region" description="Helical" evidence="9">
    <location>
        <begin position="265"/>
        <end position="285"/>
    </location>
</feature>
<dbReference type="OrthoDB" id="4016357at2"/>
<evidence type="ECO:0000313" key="11">
    <source>
        <dbReference type="Proteomes" id="UP000294114"/>
    </source>
</evidence>
<keyword evidence="11" id="KW-1185">Reference proteome</keyword>
<feature type="region of interest" description="Disordered" evidence="8">
    <location>
        <begin position="346"/>
        <end position="402"/>
    </location>
</feature>
<keyword evidence="7 9" id="KW-0472">Membrane</keyword>
<feature type="compositionally biased region" description="Basic and acidic residues" evidence="8">
    <location>
        <begin position="383"/>
        <end position="402"/>
    </location>
</feature>
<comment type="similarity">
    <text evidence="2">Belongs to the autoinducer-2 exporter (AI-2E) (TC 2.A.86) family.</text>
</comment>
<gene>
    <name evidence="10" type="ORF">EV384_2855</name>
</gene>
<feature type="transmembrane region" description="Helical" evidence="9">
    <location>
        <begin position="66"/>
        <end position="92"/>
    </location>
</feature>
<reference evidence="10 11" key="1">
    <citation type="submission" date="2019-02" db="EMBL/GenBank/DDBJ databases">
        <title>Sequencing the genomes of 1000 actinobacteria strains.</title>
        <authorList>
            <person name="Klenk H.-P."/>
        </authorList>
    </citation>
    <scope>NUCLEOTIDE SEQUENCE [LARGE SCALE GENOMIC DNA]</scope>
    <source>
        <strain evidence="10 11">DSM 45612</strain>
    </source>
</reference>
<evidence type="ECO:0000256" key="6">
    <source>
        <dbReference type="ARBA" id="ARBA00022989"/>
    </source>
</evidence>
<feature type="transmembrane region" description="Helical" evidence="9">
    <location>
        <begin position="36"/>
        <end position="54"/>
    </location>
</feature>
<protein>
    <submittedName>
        <fullName evidence="10">Putative PurR-regulated permease PerM</fullName>
    </submittedName>
</protein>
<evidence type="ECO:0000256" key="8">
    <source>
        <dbReference type="SAM" id="MobiDB-lite"/>
    </source>
</evidence>